<dbReference type="Gene3D" id="3.40.50.300">
    <property type="entry name" value="P-loop containing nucleotide triphosphate hydrolases"/>
    <property type="match status" value="1"/>
</dbReference>
<dbReference type="NCBIfam" id="NF041892">
    <property type="entry name" value="DgcN"/>
    <property type="match status" value="1"/>
</dbReference>
<evidence type="ECO:0000259" key="2">
    <source>
        <dbReference type="Pfam" id="PF17396"/>
    </source>
</evidence>
<evidence type="ECO:0000259" key="1">
    <source>
        <dbReference type="Pfam" id="PF07755"/>
    </source>
</evidence>
<feature type="domain" description="D-glutamate N-acetyltransferase-like C-terminal" evidence="1">
    <location>
        <begin position="133"/>
        <end position="330"/>
    </location>
</feature>
<dbReference type="Pfam" id="PF07755">
    <property type="entry name" value="DUF1611"/>
    <property type="match status" value="1"/>
</dbReference>
<dbReference type="PANTHER" id="PTHR40690:SF1">
    <property type="entry name" value="DUF1611 DOMAIN-CONTAINING PROTEIN"/>
    <property type="match status" value="1"/>
</dbReference>
<protein>
    <recommendedName>
        <fullName evidence="4">EBNA-1 nuclear protein</fullName>
    </recommendedName>
</protein>
<dbReference type="SUPFAM" id="SSF52540">
    <property type="entry name" value="P-loop containing nucleoside triphosphate hydrolases"/>
    <property type="match status" value="1"/>
</dbReference>
<evidence type="ECO:0000313" key="3">
    <source>
        <dbReference type="EMBL" id="SVA73843.1"/>
    </source>
</evidence>
<reference evidence="3" key="1">
    <citation type="submission" date="2018-05" db="EMBL/GenBank/DDBJ databases">
        <authorList>
            <person name="Lanie J.A."/>
            <person name="Ng W.-L."/>
            <person name="Kazmierczak K.M."/>
            <person name="Andrzejewski T.M."/>
            <person name="Davidsen T.M."/>
            <person name="Wayne K.J."/>
            <person name="Tettelin H."/>
            <person name="Glass J.I."/>
            <person name="Rusch D."/>
            <person name="Podicherti R."/>
            <person name="Tsui H.-C.T."/>
            <person name="Winkler M.E."/>
        </authorList>
    </citation>
    <scope>NUCLEOTIDE SEQUENCE</scope>
</reference>
<dbReference type="EMBL" id="UINC01017730">
    <property type="protein sequence ID" value="SVA73843.1"/>
    <property type="molecule type" value="Genomic_DNA"/>
</dbReference>
<evidence type="ECO:0008006" key="4">
    <source>
        <dbReference type="Google" id="ProtNLM"/>
    </source>
</evidence>
<organism evidence="3">
    <name type="scientific">marine metagenome</name>
    <dbReference type="NCBI Taxonomy" id="408172"/>
    <lineage>
        <taxon>unclassified sequences</taxon>
        <taxon>metagenomes</taxon>
        <taxon>ecological metagenomes</taxon>
    </lineage>
</organism>
<accession>A0A381YBD3</accession>
<dbReference type="InterPro" id="IPR035086">
    <property type="entry name" value="DgcN-like_C"/>
</dbReference>
<proteinExistence type="predicted"/>
<name>A0A381YBD3_9ZZZZ</name>
<dbReference type="InterPro" id="IPR011669">
    <property type="entry name" value="DgcN-like"/>
</dbReference>
<dbReference type="Pfam" id="PF17396">
    <property type="entry name" value="DUF1611_N"/>
    <property type="match status" value="1"/>
</dbReference>
<dbReference type="InterPro" id="IPR027417">
    <property type="entry name" value="P-loop_NTPase"/>
</dbReference>
<dbReference type="InterPro" id="IPR035402">
    <property type="entry name" value="DgcN-like_N"/>
</dbReference>
<dbReference type="Gene3D" id="3.40.50.720">
    <property type="entry name" value="NAD(P)-binding Rossmann-like Domain"/>
    <property type="match status" value="1"/>
</dbReference>
<dbReference type="PIRSF" id="PIRSF026760">
    <property type="entry name" value="UCP026760"/>
    <property type="match status" value="1"/>
</dbReference>
<dbReference type="AlphaFoldDB" id="A0A381YBD3"/>
<dbReference type="PANTHER" id="PTHR40690">
    <property type="entry name" value="GLL3100 PROTEIN"/>
    <property type="match status" value="1"/>
</dbReference>
<sequence>MELNIKKPYALFLGDASDELAAKVAFGIFHWRSEQCVGQIRLPDCQPKLPLIQMDINDAIKSGARTLIIGVANRGGNIPIAWHETLIKAAKSGMDIASGLHHSLLDVPNLESISKTSGILLHDVRKPKMQFRVADGLPRSGRRLLTVGTDCSVGKMYTALAIEAEAKKRNIRADFRATGQTGILIQGSGVAIDAVVSDFISGAVEELCPAAEEDHWDLIEGQGSLFHPSFAGVSLGLLHGAQPTDLVMCHEPTRQHMRGLSEYSLPSIEDCIDENLRAARLVNSSVRFVGISINTSLLDDNKYKELLNKIHHQHSLPTVDPVRDGVKPIVDEMLR</sequence>
<feature type="domain" description="D-glutamate N-acetyltransferase-like N-terminal" evidence="2">
    <location>
        <begin position="55"/>
        <end position="127"/>
    </location>
</feature>
<gene>
    <name evidence="3" type="ORF">METZ01_LOCUS126697</name>
</gene>